<name>A0ABW2A876_9GAMM</name>
<reference evidence="7" key="1">
    <citation type="journal article" date="2019" name="Int. J. Syst. Evol. Microbiol.">
        <title>The Global Catalogue of Microorganisms (GCM) 10K type strain sequencing project: providing services to taxonomists for standard genome sequencing and annotation.</title>
        <authorList>
            <consortium name="The Broad Institute Genomics Platform"/>
            <consortium name="The Broad Institute Genome Sequencing Center for Infectious Disease"/>
            <person name="Wu L."/>
            <person name="Ma J."/>
        </authorList>
    </citation>
    <scope>NUCLEOTIDE SEQUENCE [LARGE SCALE GENOMIC DNA]</scope>
    <source>
        <strain evidence="7">NBRC 111756</strain>
    </source>
</reference>
<dbReference type="SUPFAM" id="SSF50475">
    <property type="entry name" value="FMN-binding split barrel"/>
    <property type="match status" value="1"/>
</dbReference>
<dbReference type="Pfam" id="PF01613">
    <property type="entry name" value="Flavin_Reduct"/>
    <property type="match status" value="1"/>
</dbReference>
<sequence length="130" mass="14601">MVDESIAQAMIVSSIGFPSDVDEIDAAGLTCAASTQVAPGRILEAPAAFECRLERSVDYPNRSILFGEVVAMHVQDRFIDAERLRVRSPEYCPISRLHADVYISTRHQFELPQLSYEDWLACREARIRTA</sequence>
<evidence type="ECO:0000259" key="5">
    <source>
        <dbReference type="Pfam" id="PF01613"/>
    </source>
</evidence>
<dbReference type="PANTHER" id="PTHR33798">
    <property type="entry name" value="FLAVOPROTEIN OXYGENASE"/>
    <property type="match status" value="1"/>
</dbReference>
<dbReference type="InterPro" id="IPR002563">
    <property type="entry name" value="Flavin_Rdtase-like_dom"/>
</dbReference>
<dbReference type="PANTHER" id="PTHR33798:SF5">
    <property type="entry name" value="FLAVIN REDUCTASE LIKE DOMAIN-CONTAINING PROTEIN"/>
    <property type="match status" value="1"/>
</dbReference>
<organism evidence="6 7">
    <name type="scientific">Marinobacterium aestuariivivens</name>
    <dbReference type="NCBI Taxonomy" id="1698799"/>
    <lineage>
        <taxon>Bacteria</taxon>
        <taxon>Pseudomonadati</taxon>
        <taxon>Pseudomonadota</taxon>
        <taxon>Gammaproteobacteria</taxon>
        <taxon>Oceanospirillales</taxon>
        <taxon>Oceanospirillaceae</taxon>
        <taxon>Marinobacterium</taxon>
    </lineage>
</organism>
<comment type="caution">
    <text evidence="6">The sequence shown here is derived from an EMBL/GenBank/DDBJ whole genome shotgun (WGS) entry which is preliminary data.</text>
</comment>
<gene>
    <name evidence="6" type="ORF">ACFQDL_28730</name>
</gene>
<feature type="domain" description="Flavin reductase like" evidence="5">
    <location>
        <begin position="9"/>
        <end position="77"/>
    </location>
</feature>
<dbReference type="RefSeq" id="WP_379912166.1">
    <property type="nucleotide sequence ID" value="NZ_JBHSWE010000001.1"/>
</dbReference>
<dbReference type="GO" id="GO:0016491">
    <property type="term" value="F:oxidoreductase activity"/>
    <property type="evidence" value="ECO:0007669"/>
    <property type="project" value="UniProtKB-KW"/>
</dbReference>
<evidence type="ECO:0000256" key="4">
    <source>
        <dbReference type="ARBA" id="ARBA00038054"/>
    </source>
</evidence>
<evidence type="ECO:0000313" key="7">
    <source>
        <dbReference type="Proteomes" id="UP001596422"/>
    </source>
</evidence>
<evidence type="ECO:0000256" key="2">
    <source>
        <dbReference type="ARBA" id="ARBA00022630"/>
    </source>
</evidence>
<protein>
    <submittedName>
        <fullName evidence="6">Flavin reductase family protein</fullName>
        <ecNumber evidence="6">1.5.1.-</ecNumber>
    </submittedName>
</protein>
<evidence type="ECO:0000313" key="6">
    <source>
        <dbReference type="EMBL" id="MFC6673633.1"/>
    </source>
</evidence>
<dbReference type="Gene3D" id="2.30.110.10">
    <property type="entry name" value="Electron Transport, Fmn-binding Protein, Chain A"/>
    <property type="match status" value="1"/>
</dbReference>
<comment type="similarity">
    <text evidence="4">Belongs to the flavoredoxin family.</text>
</comment>
<keyword evidence="3" id="KW-0288">FMN</keyword>
<keyword evidence="6" id="KW-0560">Oxidoreductase</keyword>
<dbReference type="InterPro" id="IPR012349">
    <property type="entry name" value="Split_barrel_FMN-bd"/>
</dbReference>
<accession>A0ABW2A876</accession>
<keyword evidence="7" id="KW-1185">Reference proteome</keyword>
<dbReference type="EC" id="1.5.1.-" evidence="6"/>
<comment type="cofactor">
    <cofactor evidence="1">
        <name>FMN</name>
        <dbReference type="ChEBI" id="CHEBI:58210"/>
    </cofactor>
</comment>
<dbReference type="Proteomes" id="UP001596422">
    <property type="component" value="Unassembled WGS sequence"/>
</dbReference>
<keyword evidence="2" id="KW-0285">Flavoprotein</keyword>
<evidence type="ECO:0000256" key="3">
    <source>
        <dbReference type="ARBA" id="ARBA00022643"/>
    </source>
</evidence>
<proteinExistence type="inferred from homology"/>
<evidence type="ECO:0000256" key="1">
    <source>
        <dbReference type="ARBA" id="ARBA00001917"/>
    </source>
</evidence>
<dbReference type="EMBL" id="JBHSWE010000001">
    <property type="protein sequence ID" value="MFC6673633.1"/>
    <property type="molecule type" value="Genomic_DNA"/>
</dbReference>